<dbReference type="EMBL" id="CP118605">
    <property type="protein sequence ID" value="WGL16015.1"/>
    <property type="molecule type" value="Genomic_DNA"/>
</dbReference>
<dbReference type="InterPro" id="IPR037461">
    <property type="entry name" value="CtCE2-like_dom"/>
</dbReference>
<feature type="chain" id="PRO_5047116533" evidence="1">
    <location>
        <begin position="30"/>
        <end position="367"/>
    </location>
</feature>
<reference evidence="4 5" key="1">
    <citation type="submission" date="2023-02" db="EMBL/GenBank/DDBJ databases">
        <title>Description and genomic characterization of Microbulbifer bruguierae sp. nov., isolated from the sediment of mangrove plant Bruguiera sexangula.</title>
        <authorList>
            <person name="Long M."/>
        </authorList>
    </citation>
    <scope>NUCLEOTIDE SEQUENCE [LARGE SCALE GENOMIC DNA]</scope>
    <source>
        <strain evidence="4 5">H12</strain>
    </source>
</reference>
<keyword evidence="5" id="KW-1185">Reference proteome</keyword>
<dbReference type="Pfam" id="PF13472">
    <property type="entry name" value="Lipase_GDSL_2"/>
    <property type="match status" value="1"/>
</dbReference>
<dbReference type="GO" id="GO:0016787">
    <property type="term" value="F:hydrolase activity"/>
    <property type="evidence" value="ECO:0007669"/>
    <property type="project" value="UniProtKB-KW"/>
</dbReference>
<dbReference type="InterPro" id="IPR052762">
    <property type="entry name" value="PCW_deacetylase/CE"/>
</dbReference>
<dbReference type="Pfam" id="PF17996">
    <property type="entry name" value="CE2_N"/>
    <property type="match status" value="1"/>
</dbReference>
<keyword evidence="1" id="KW-0732">Signal</keyword>
<dbReference type="Proteomes" id="UP001236500">
    <property type="component" value="Chromosome"/>
</dbReference>
<dbReference type="Gene3D" id="3.40.50.1110">
    <property type="entry name" value="SGNH hydrolase"/>
    <property type="match status" value="1"/>
</dbReference>
<name>A0ABY8NBF6_9GAMM</name>
<protein>
    <submittedName>
        <fullName evidence="4">SGNH/GDSL hydrolase family protein</fullName>
    </submittedName>
</protein>
<feature type="signal peptide" evidence="1">
    <location>
        <begin position="1"/>
        <end position="29"/>
    </location>
</feature>
<evidence type="ECO:0000256" key="1">
    <source>
        <dbReference type="SAM" id="SignalP"/>
    </source>
</evidence>
<gene>
    <name evidence="4" type="ORF">PVT68_14715</name>
</gene>
<evidence type="ECO:0000313" key="5">
    <source>
        <dbReference type="Proteomes" id="UP001236500"/>
    </source>
</evidence>
<feature type="domain" description="SGNH hydrolase-type esterase" evidence="2">
    <location>
        <begin position="160"/>
        <end position="335"/>
    </location>
</feature>
<dbReference type="Gene3D" id="2.60.120.260">
    <property type="entry name" value="Galactose-binding domain-like"/>
    <property type="match status" value="1"/>
</dbReference>
<proteinExistence type="predicted"/>
<evidence type="ECO:0000259" key="2">
    <source>
        <dbReference type="Pfam" id="PF13472"/>
    </source>
</evidence>
<dbReference type="SUPFAM" id="SSF52266">
    <property type="entry name" value="SGNH hydrolase"/>
    <property type="match status" value="1"/>
</dbReference>
<dbReference type="InterPro" id="IPR036514">
    <property type="entry name" value="SGNH_hydro_sf"/>
</dbReference>
<dbReference type="InterPro" id="IPR013830">
    <property type="entry name" value="SGNH_hydro"/>
</dbReference>
<dbReference type="CDD" id="cd01831">
    <property type="entry name" value="Endoglucanase_E_like"/>
    <property type="match status" value="1"/>
</dbReference>
<accession>A0ABY8NBF6</accession>
<dbReference type="PANTHER" id="PTHR37834:SF2">
    <property type="entry name" value="ESTERASE, SGNH HYDROLASE-TYPE"/>
    <property type="match status" value="1"/>
</dbReference>
<evidence type="ECO:0000259" key="3">
    <source>
        <dbReference type="Pfam" id="PF17996"/>
    </source>
</evidence>
<dbReference type="RefSeq" id="WP_280319293.1">
    <property type="nucleotide sequence ID" value="NZ_CP118605.1"/>
</dbReference>
<dbReference type="PANTHER" id="PTHR37834">
    <property type="entry name" value="GDSL-LIKE LIPASE/ACYLHYDROLASE DOMAIN PROTEIN (AFU_ORTHOLOGUE AFUA_2G00620)"/>
    <property type="match status" value="1"/>
</dbReference>
<organism evidence="4 5">
    <name type="scientific">Microbulbifer bruguierae</name>
    <dbReference type="NCBI Taxonomy" id="3029061"/>
    <lineage>
        <taxon>Bacteria</taxon>
        <taxon>Pseudomonadati</taxon>
        <taxon>Pseudomonadota</taxon>
        <taxon>Gammaproteobacteria</taxon>
        <taxon>Cellvibrionales</taxon>
        <taxon>Microbulbiferaceae</taxon>
        <taxon>Microbulbifer</taxon>
    </lineage>
</organism>
<feature type="domain" description="Carbohydrate esterase 2 N-terminal" evidence="3">
    <location>
        <begin position="42"/>
        <end position="151"/>
    </location>
</feature>
<keyword evidence="4" id="KW-0378">Hydrolase</keyword>
<dbReference type="InterPro" id="IPR040794">
    <property type="entry name" value="CE2_N"/>
</dbReference>
<evidence type="ECO:0000313" key="4">
    <source>
        <dbReference type="EMBL" id="WGL16015.1"/>
    </source>
</evidence>
<sequence>MKILRQRANALNLFPLLTLLTLCALPADAQQTITADHPQLLYTGRIDFENKQSPRLSWPGSSVRANFTGTTLSVLLDDDKGQNFYNVIVDGNTQHPYVLQAKAGQHQYEISRALDPGIHSVEIYKRTEGENGATAFNGLVLADSGKLLPAPKRAVRRMEIFGDSISCAMGNEGADNGADHLAAEENHYWSYGAVAARKLNTELHTICKSGIGIMVSWFPFTMPEYYDQLNGDSNNDSQWDFNRWTPDVVVINLLQNDSWLIDREQRLHPSPSDTQRVEAYVKFVRSIRSRYPHATIICALGSMDATATEKWPDYIREAVAEMRAEFNDKNLHHIFFDYTGYGQHPRVAQHVANGEKLAVFIREKMDW</sequence>